<evidence type="ECO:0000313" key="3">
    <source>
        <dbReference type="Proteomes" id="UP000255549"/>
    </source>
</evidence>
<proteinExistence type="predicted"/>
<dbReference type="Proteomes" id="UP000255549">
    <property type="component" value="Unassembled WGS sequence"/>
</dbReference>
<gene>
    <name evidence="2" type="ORF">NCTC11048_02446</name>
</gene>
<dbReference type="EMBL" id="UHDP01000003">
    <property type="protein sequence ID" value="SUM47368.1"/>
    <property type="molecule type" value="Genomic_DNA"/>
</dbReference>
<evidence type="ECO:0000313" key="2">
    <source>
        <dbReference type="EMBL" id="SUM47368.1"/>
    </source>
</evidence>
<organism evidence="2 3">
    <name type="scientific">Staphylococcus intermedius NCTC 11048</name>
    <dbReference type="NCBI Taxonomy" id="1141106"/>
    <lineage>
        <taxon>Bacteria</taxon>
        <taxon>Bacillati</taxon>
        <taxon>Bacillota</taxon>
        <taxon>Bacilli</taxon>
        <taxon>Bacillales</taxon>
        <taxon>Staphylococcaceae</taxon>
        <taxon>Staphylococcus</taxon>
        <taxon>Staphylococcus intermedius group</taxon>
    </lineage>
</organism>
<dbReference type="RefSeq" id="WP_019168281.1">
    <property type="nucleotide sequence ID" value="NZ_CAIB01000134.1"/>
</dbReference>
<accession>A0A380GAU0</accession>
<keyword evidence="3" id="KW-1185">Reference proteome</keyword>
<feature type="transmembrane region" description="Helical" evidence="1">
    <location>
        <begin position="28"/>
        <end position="46"/>
    </location>
</feature>
<dbReference type="AlphaFoldDB" id="A0A380GAU0"/>
<sequence length="52" mass="5738">MNRITFTLIIATIFTVAGITFATKHEWLIAAVFIIIGVIYVIKGVNRGSSKK</sequence>
<evidence type="ECO:0000256" key="1">
    <source>
        <dbReference type="SAM" id="Phobius"/>
    </source>
</evidence>
<keyword evidence="1" id="KW-1133">Transmembrane helix</keyword>
<name>A0A380GAU0_STAIN</name>
<reference evidence="2 3" key="1">
    <citation type="submission" date="2018-06" db="EMBL/GenBank/DDBJ databases">
        <authorList>
            <consortium name="Pathogen Informatics"/>
            <person name="Doyle S."/>
        </authorList>
    </citation>
    <scope>NUCLEOTIDE SEQUENCE [LARGE SCALE GENOMIC DNA]</scope>
    <source>
        <strain evidence="3">NCTC 11048</strain>
    </source>
</reference>
<keyword evidence="1" id="KW-0472">Membrane</keyword>
<keyword evidence="1" id="KW-0812">Transmembrane</keyword>
<protein>
    <submittedName>
        <fullName evidence="2">Uncharacterized protein</fullName>
    </submittedName>
</protein>